<feature type="compositionally biased region" description="Basic and acidic residues" evidence="1">
    <location>
        <begin position="20"/>
        <end position="31"/>
    </location>
</feature>
<gene>
    <name evidence="2" type="ORF">FM110_05135</name>
</gene>
<proteinExistence type="predicted"/>
<evidence type="ECO:0000313" key="3">
    <source>
        <dbReference type="Proteomes" id="UP000195981"/>
    </source>
</evidence>
<dbReference type="AlphaFoldDB" id="A0A1X6WXT5"/>
<evidence type="ECO:0000313" key="2">
    <source>
        <dbReference type="EMBL" id="SLM90530.1"/>
    </source>
</evidence>
<organism evidence="2 3">
    <name type="scientific">Brachybacterium nesterenkovii</name>
    <dbReference type="NCBI Taxonomy" id="47847"/>
    <lineage>
        <taxon>Bacteria</taxon>
        <taxon>Bacillati</taxon>
        <taxon>Actinomycetota</taxon>
        <taxon>Actinomycetes</taxon>
        <taxon>Micrococcales</taxon>
        <taxon>Dermabacteraceae</taxon>
        <taxon>Brachybacterium</taxon>
    </lineage>
</organism>
<name>A0A1X6WXT5_9MICO</name>
<dbReference type="Proteomes" id="UP000195981">
    <property type="component" value="Unassembled WGS sequence"/>
</dbReference>
<sequence>MLAVDPVLAVAPELAVDPAFAEHRPSARPEPHSTGGA</sequence>
<feature type="region of interest" description="Disordered" evidence="1">
    <location>
        <begin position="16"/>
        <end position="37"/>
    </location>
</feature>
<accession>A0A1X6WXT5</accession>
<keyword evidence="3" id="KW-1185">Reference proteome</keyword>
<reference evidence="2 3" key="1">
    <citation type="submission" date="2017-02" db="EMBL/GenBank/DDBJ databases">
        <authorList>
            <person name="Peterson S.W."/>
        </authorList>
    </citation>
    <scope>NUCLEOTIDE SEQUENCE [LARGE SCALE GENOMIC DNA]</scope>
    <source>
        <strain evidence="2 3">CIP104813</strain>
    </source>
</reference>
<evidence type="ECO:0000256" key="1">
    <source>
        <dbReference type="SAM" id="MobiDB-lite"/>
    </source>
</evidence>
<dbReference type="EMBL" id="FWFG01000048">
    <property type="protein sequence ID" value="SLM90530.1"/>
    <property type="molecule type" value="Genomic_DNA"/>
</dbReference>
<protein>
    <submittedName>
        <fullName evidence="2">Uncharacterized protein</fullName>
    </submittedName>
</protein>